<organism evidence="1 2">
    <name type="scientific">Blastococcus mobilis</name>
    <dbReference type="NCBI Taxonomy" id="1938746"/>
    <lineage>
        <taxon>Bacteria</taxon>
        <taxon>Bacillati</taxon>
        <taxon>Actinomycetota</taxon>
        <taxon>Actinomycetes</taxon>
        <taxon>Geodermatophilales</taxon>
        <taxon>Geodermatophilaceae</taxon>
        <taxon>Blastococcus</taxon>
    </lineage>
</organism>
<sequence>MPTTRSTDLTLGALLTGLRQAGDDRLLDETVGGEHWAVFRDWCHTRGIDGDVDSLAEWCAVTEAALTGDDYAALRRLAQRARA</sequence>
<evidence type="ECO:0000313" key="2">
    <source>
        <dbReference type="Proteomes" id="UP000198403"/>
    </source>
</evidence>
<name>A0A238ZRZ6_9ACTN</name>
<dbReference type="RefSeq" id="WP_089338556.1">
    <property type="nucleotide sequence ID" value="NZ_FZNO01000032.1"/>
</dbReference>
<protein>
    <submittedName>
        <fullName evidence="1">Uncharacterized protein</fullName>
    </submittedName>
</protein>
<dbReference type="EMBL" id="FZNO01000032">
    <property type="protein sequence ID" value="SNR85969.1"/>
    <property type="molecule type" value="Genomic_DNA"/>
</dbReference>
<proteinExistence type="predicted"/>
<keyword evidence="2" id="KW-1185">Reference proteome</keyword>
<accession>A0A238ZRZ6</accession>
<evidence type="ECO:0000313" key="1">
    <source>
        <dbReference type="EMBL" id="SNR85969.1"/>
    </source>
</evidence>
<dbReference type="Proteomes" id="UP000198403">
    <property type="component" value="Unassembled WGS sequence"/>
</dbReference>
<reference evidence="1 2" key="1">
    <citation type="submission" date="2017-06" db="EMBL/GenBank/DDBJ databases">
        <authorList>
            <person name="Kim H.J."/>
            <person name="Triplett B.A."/>
        </authorList>
    </citation>
    <scope>NUCLEOTIDE SEQUENCE [LARGE SCALE GENOMIC DNA]</scope>
    <source>
        <strain evidence="1 2">DSM 44272</strain>
    </source>
</reference>
<gene>
    <name evidence="1" type="ORF">SAMN06272737_13219</name>
</gene>
<dbReference type="AlphaFoldDB" id="A0A238ZRZ6"/>